<name>A0ABZ0S2I0_9BACI</name>
<sequence>MQALLIIDVQNGLVDLTQCDDILTKIEQCIQTFQAQEKPIIFIQHFDEAQESVLHPTNKGAQIIERFQPYIEHLVIKKTPSAFYQTNLQELLANFGVEHVYITGFNTEFCCQFTAIAAYDRGFRTTFIEDATNTVNNADTYEMTGLDIRDFVGTVLHWSNVIEVLDMEEYLES</sequence>
<dbReference type="EMBL" id="CP137624">
    <property type="protein sequence ID" value="WPK11552.1"/>
    <property type="molecule type" value="Genomic_DNA"/>
</dbReference>
<dbReference type="Gene3D" id="3.40.50.850">
    <property type="entry name" value="Isochorismatase-like"/>
    <property type="match status" value="1"/>
</dbReference>
<dbReference type="InterPro" id="IPR036380">
    <property type="entry name" value="Isochorismatase-like_sf"/>
</dbReference>
<dbReference type="PANTHER" id="PTHR43540:SF14">
    <property type="entry name" value="ISOCHORISMATASE"/>
    <property type="match status" value="1"/>
</dbReference>
<comment type="similarity">
    <text evidence="1">Belongs to the isochorismatase family.</text>
</comment>
<dbReference type="SUPFAM" id="SSF52499">
    <property type="entry name" value="Isochorismatase-like hydrolases"/>
    <property type="match status" value="1"/>
</dbReference>
<dbReference type="InterPro" id="IPR050272">
    <property type="entry name" value="Isochorismatase-like_hydrls"/>
</dbReference>
<organism evidence="4 5">
    <name type="scientific">Lysinibacillus louembei</name>
    <dbReference type="NCBI Taxonomy" id="1470088"/>
    <lineage>
        <taxon>Bacteria</taxon>
        <taxon>Bacillati</taxon>
        <taxon>Bacillota</taxon>
        <taxon>Bacilli</taxon>
        <taxon>Bacillales</taxon>
        <taxon>Bacillaceae</taxon>
        <taxon>Lysinibacillus</taxon>
    </lineage>
</organism>
<dbReference type="PANTHER" id="PTHR43540">
    <property type="entry name" value="PEROXYUREIDOACRYLATE/UREIDOACRYLATE AMIDOHYDROLASE-RELATED"/>
    <property type="match status" value="1"/>
</dbReference>
<evidence type="ECO:0000256" key="2">
    <source>
        <dbReference type="ARBA" id="ARBA00022801"/>
    </source>
</evidence>
<evidence type="ECO:0000256" key="1">
    <source>
        <dbReference type="ARBA" id="ARBA00006336"/>
    </source>
</evidence>
<protein>
    <submittedName>
        <fullName evidence="4">Isochorismatase family protein</fullName>
    </submittedName>
</protein>
<evidence type="ECO:0000313" key="5">
    <source>
        <dbReference type="Proteomes" id="UP001322664"/>
    </source>
</evidence>
<reference evidence="4 5" key="1">
    <citation type="submission" date="2023-09" db="EMBL/GenBank/DDBJ databases">
        <authorList>
            <person name="Page C.A."/>
            <person name="Perez-Diaz I.M."/>
        </authorList>
    </citation>
    <scope>NUCLEOTIDE SEQUENCE [LARGE SCALE GENOMIC DNA]</scope>
    <source>
        <strain evidence="4 5">Ll15</strain>
    </source>
</reference>
<keyword evidence="5" id="KW-1185">Reference proteome</keyword>
<dbReference type="InterPro" id="IPR000868">
    <property type="entry name" value="Isochorismatase-like_dom"/>
</dbReference>
<dbReference type="Pfam" id="PF00857">
    <property type="entry name" value="Isochorismatase"/>
    <property type="match status" value="1"/>
</dbReference>
<dbReference type="Proteomes" id="UP001322664">
    <property type="component" value="Chromosome"/>
</dbReference>
<keyword evidence="2" id="KW-0378">Hydrolase</keyword>
<dbReference type="RefSeq" id="WP_319836549.1">
    <property type="nucleotide sequence ID" value="NZ_CP137624.1"/>
</dbReference>
<gene>
    <name evidence="4" type="ORF">R6U77_16920</name>
</gene>
<proteinExistence type="inferred from homology"/>
<evidence type="ECO:0000259" key="3">
    <source>
        <dbReference type="Pfam" id="PF00857"/>
    </source>
</evidence>
<evidence type="ECO:0000313" key="4">
    <source>
        <dbReference type="EMBL" id="WPK11552.1"/>
    </source>
</evidence>
<feature type="domain" description="Isochorismatase-like" evidence="3">
    <location>
        <begin position="3"/>
        <end position="144"/>
    </location>
</feature>
<accession>A0ABZ0S2I0</accession>